<gene>
    <name evidence="2" type="ORF">ABNK63_03070</name>
</gene>
<feature type="transmembrane region" description="Helical" evidence="1">
    <location>
        <begin position="26"/>
        <end position="45"/>
    </location>
</feature>
<dbReference type="RefSeq" id="WP_350016651.1">
    <property type="nucleotide sequence ID" value="NZ_CP157948.1"/>
</dbReference>
<keyword evidence="1" id="KW-1133">Transmembrane helix</keyword>
<protein>
    <submittedName>
        <fullName evidence="2">DUF4381 domain-containing protein</fullName>
    </submittedName>
</protein>
<evidence type="ECO:0000313" key="2">
    <source>
        <dbReference type="EMBL" id="XBS90638.1"/>
    </source>
</evidence>
<dbReference type="AlphaFoldDB" id="A0AAU7QPI2"/>
<evidence type="ECO:0000256" key="1">
    <source>
        <dbReference type="SAM" id="Phobius"/>
    </source>
</evidence>
<proteinExistence type="predicted"/>
<dbReference type="InterPro" id="IPR025489">
    <property type="entry name" value="DUF4381"/>
</dbReference>
<dbReference type="EMBL" id="CP157948">
    <property type="protein sequence ID" value="XBS90638.1"/>
    <property type="molecule type" value="Genomic_DNA"/>
</dbReference>
<keyword evidence="1" id="KW-0472">Membrane</keyword>
<dbReference type="Pfam" id="PF14316">
    <property type="entry name" value="DUF4381"/>
    <property type="match status" value="1"/>
</dbReference>
<sequence length="168" mass="19232">MIAPGGPQLRDIHLPVEPAWWPPAPGWWALAVIALLLIGVAIAYARKYRDVLRRRREVMSELERMAAQYARDADAARLVSGLHQLLRRVARRHDARSTRQRGEDWQRTLARVPLDAATMAQLAELEQHLYRPLTAFDPVATIGAVRRWLQQALQPRRWKPLSPEQSDG</sequence>
<organism evidence="2">
    <name type="scientific">Rhodanobacter sp. IGA1.0</name>
    <dbReference type="NCBI Taxonomy" id="3158582"/>
    <lineage>
        <taxon>Bacteria</taxon>
        <taxon>Pseudomonadati</taxon>
        <taxon>Pseudomonadota</taxon>
        <taxon>Gammaproteobacteria</taxon>
        <taxon>Lysobacterales</taxon>
        <taxon>Rhodanobacteraceae</taxon>
        <taxon>Rhodanobacter</taxon>
    </lineage>
</organism>
<keyword evidence="1" id="KW-0812">Transmembrane</keyword>
<name>A0AAU7QPI2_9GAMM</name>
<reference evidence="2" key="1">
    <citation type="submission" date="2024-06" db="EMBL/GenBank/DDBJ databases">
        <authorList>
            <person name="Sun Y."/>
        </authorList>
    </citation>
    <scope>NUCLEOTIDE SEQUENCE</scope>
    <source>
        <strain evidence="2">IGA1.0</strain>
    </source>
</reference>
<accession>A0AAU7QPI2</accession>